<reference evidence="1 2" key="1">
    <citation type="journal article" date="2021" name="ISME Commun">
        <title>Automated analysis of genomic sequences facilitates high-throughput and comprehensive description of bacteria.</title>
        <authorList>
            <person name="Hitch T.C.A."/>
        </authorList>
    </citation>
    <scope>NUCLEOTIDE SEQUENCE [LARGE SCALE GENOMIC DNA]</scope>
    <source>
        <strain evidence="1 2">Sanger_02</strain>
    </source>
</reference>
<name>A0ABT2S224_9FIRM</name>
<dbReference type="EMBL" id="JAOQJV010000001">
    <property type="protein sequence ID" value="MCU6698659.1"/>
    <property type="molecule type" value="Genomic_DNA"/>
</dbReference>
<accession>A0ABT2S224</accession>
<sequence>MSNKLELYHGSGQIVEFPEIRKTRYTKDFSWGFYCTNSYQQAHRWAERKHENGIVNVYSYTENNQLNIKKFEKMTNEWLDFIAECRAGKVHAYDIVEGPMADDTIWNFVNDYLNKNISREVFWEYAKFKHPSHQISFHSIRALECLKYERSEVINDSTVE</sequence>
<protein>
    <submittedName>
        <fullName evidence="1">DUF3990 domain-containing protein</fullName>
    </submittedName>
</protein>
<keyword evidence="2" id="KW-1185">Reference proteome</keyword>
<dbReference type="InterPro" id="IPR025051">
    <property type="entry name" value="DUF3990"/>
</dbReference>
<evidence type="ECO:0000313" key="1">
    <source>
        <dbReference type="EMBL" id="MCU6698659.1"/>
    </source>
</evidence>
<gene>
    <name evidence="1" type="ORF">OCV65_00150</name>
</gene>
<comment type="caution">
    <text evidence="1">The sequence shown here is derived from an EMBL/GenBank/DDBJ whole genome shotgun (WGS) entry which is preliminary data.</text>
</comment>
<dbReference type="RefSeq" id="WP_262580482.1">
    <property type="nucleotide sequence ID" value="NZ_JAOQJV010000001.1"/>
</dbReference>
<dbReference type="Proteomes" id="UP001207605">
    <property type="component" value="Unassembled WGS sequence"/>
</dbReference>
<dbReference type="Pfam" id="PF13151">
    <property type="entry name" value="DUF3990"/>
    <property type="match status" value="1"/>
</dbReference>
<organism evidence="1 2">
    <name type="scientific">Dorea ammoniilytica</name>
    <dbReference type="NCBI Taxonomy" id="2981788"/>
    <lineage>
        <taxon>Bacteria</taxon>
        <taxon>Bacillati</taxon>
        <taxon>Bacillota</taxon>
        <taxon>Clostridia</taxon>
        <taxon>Lachnospirales</taxon>
        <taxon>Lachnospiraceae</taxon>
        <taxon>Dorea</taxon>
    </lineage>
</organism>
<proteinExistence type="predicted"/>
<evidence type="ECO:0000313" key="2">
    <source>
        <dbReference type="Proteomes" id="UP001207605"/>
    </source>
</evidence>